<dbReference type="PROSITE" id="PS51257">
    <property type="entry name" value="PROKAR_LIPOPROTEIN"/>
    <property type="match status" value="1"/>
</dbReference>
<dbReference type="InterPro" id="IPR001139">
    <property type="entry name" value="Glyco_hydro_30"/>
</dbReference>
<evidence type="ECO:0000256" key="2">
    <source>
        <dbReference type="ARBA" id="ARBA00022729"/>
    </source>
</evidence>
<dbReference type="PANTHER" id="PTHR11069:SF23">
    <property type="entry name" value="LYSOSOMAL ACID GLUCOSYLCERAMIDASE"/>
    <property type="match status" value="1"/>
</dbReference>
<organism evidence="8 9">
    <name type="scientific">Lentiprolixibacter aurantiacus</name>
    <dbReference type="NCBI Taxonomy" id="2993939"/>
    <lineage>
        <taxon>Bacteria</taxon>
        <taxon>Pseudomonadati</taxon>
        <taxon>Bacteroidota</taxon>
        <taxon>Flavobacteriia</taxon>
        <taxon>Flavobacteriales</taxon>
        <taxon>Flavobacteriaceae</taxon>
        <taxon>Lentiprolixibacter</taxon>
    </lineage>
</organism>
<dbReference type="Gene3D" id="3.20.20.80">
    <property type="entry name" value="Glycosidases"/>
    <property type="match status" value="1"/>
</dbReference>
<dbReference type="Proteomes" id="UP001207116">
    <property type="component" value="Unassembled WGS sequence"/>
</dbReference>
<gene>
    <name evidence="8" type="ORF">OO016_09450</name>
</gene>
<dbReference type="AlphaFoldDB" id="A0AAE3MMZ1"/>
<dbReference type="InterPro" id="IPR033452">
    <property type="entry name" value="GH30_C"/>
</dbReference>
<dbReference type="InterPro" id="IPR017853">
    <property type="entry name" value="GH"/>
</dbReference>
<dbReference type="GO" id="GO:0004348">
    <property type="term" value="F:glucosylceramidase activity"/>
    <property type="evidence" value="ECO:0007669"/>
    <property type="project" value="InterPro"/>
</dbReference>
<evidence type="ECO:0000313" key="8">
    <source>
        <dbReference type="EMBL" id="MCX2719827.1"/>
    </source>
</evidence>
<accession>A0AAE3MMZ1</accession>
<evidence type="ECO:0000313" key="9">
    <source>
        <dbReference type="Proteomes" id="UP001207116"/>
    </source>
</evidence>
<keyword evidence="4" id="KW-0326">Glycosidase</keyword>
<name>A0AAE3MMZ1_9FLAO</name>
<keyword evidence="2 5" id="KW-0732">Signal</keyword>
<evidence type="ECO:0000259" key="7">
    <source>
        <dbReference type="Pfam" id="PF17189"/>
    </source>
</evidence>
<dbReference type="GO" id="GO:0016020">
    <property type="term" value="C:membrane"/>
    <property type="evidence" value="ECO:0007669"/>
    <property type="project" value="GOC"/>
</dbReference>
<protein>
    <submittedName>
        <fullName evidence="8">Glycoside hydrolase family 30 protein</fullName>
    </submittedName>
</protein>
<dbReference type="RefSeq" id="WP_266012925.1">
    <property type="nucleotide sequence ID" value="NZ_JAPFQP010000002.1"/>
</dbReference>
<dbReference type="Pfam" id="PF02055">
    <property type="entry name" value="Glyco_hydro_30"/>
    <property type="match status" value="1"/>
</dbReference>
<comment type="similarity">
    <text evidence="1 4">Belongs to the glycosyl hydrolase 30 family.</text>
</comment>
<dbReference type="InterPro" id="IPR013780">
    <property type="entry name" value="Glyco_hydro_b"/>
</dbReference>
<feature type="signal peptide" evidence="5">
    <location>
        <begin position="1"/>
        <end position="18"/>
    </location>
</feature>
<dbReference type="Pfam" id="PF17189">
    <property type="entry name" value="Glyco_hydro_30C"/>
    <property type="match status" value="1"/>
</dbReference>
<reference evidence="8" key="1">
    <citation type="submission" date="2022-11" db="EMBL/GenBank/DDBJ databases">
        <title>The characterization of three novel Bacteroidetes species and genomic analysis of their roles in tidal elemental geochemical cycles.</title>
        <authorList>
            <person name="Ma K.-J."/>
        </authorList>
    </citation>
    <scope>NUCLEOTIDE SEQUENCE</scope>
    <source>
        <strain evidence="8">M415</strain>
    </source>
</reference>
<dbReference type="PANTHER" id="PTHR11069">
    <property type="entry name" value="GLUCOSYLCERAMIDASE"/>
    <property type="match status" value="1"/>
</dbReference>
<evidence type="ECO:0000256" key="4">
    <source>
        <dbReference type="RuleBase" id="RU361188"/>
    </source>
</evidence>
<evidence type="ECO:0000256" key="5">
    <source>
        <dbReference type="SAM" id="SignalP"/>
    </source>
</evidence>
<keyword evidence="9" id="KW-1185">Reference proteome</keyword>
<evidence type="ECO:0000259" key="6">
    <source>
        <dbReference type="Pfam" id="PF02055"/>
    </source>
</evidence>
<comment type="caution">
    <text evidence="8">The sequence shown here is derived from an EMBL/GenBank/DDBJ whole genome shotgun (WGS) entry which is preliminary data.</text>
</comment>
<sequence>MKNITSKLIILLILTLVACSTPEKKLTVEVYETSAGGNKMTPVTAVEAGEKVLPIKLLPQEKFQTITGFGGSFTEASAYLLNKLGPENRKKIINAYFGSDGARYSLTRTHMNSCDFSVSNYSYAPVEGDLDLTHFSIEEDLDDIIPMIREAMEVSEDGFKIMASPWTAPPWMKDNKDWRGGKLLPEYYDTWALFFSKYIDAYKAEGIDIWGFTVENEPLGNDNNWESMHYTPQEMTDFVKNHLGPRLEADGHDVKVLGYDQNRGEELKEWVDTMFQDELSRKYFDGTAVHWYASTFDWFPENLQAAHAAAPDKHLIQSEACVDAEVPKWQDDQWYWSKEATDWGWDWAPEQDKHLHPKYVPVYRYARDIIGCLNNWVDGWIDWNMVLDKQGGPNWFKNWCVAPVIVDPDQDEVYFTPLYYTMAHFSKYIRPGAVRIGFEHAEDSLMVTAAQNPDGSIIVVMLNQDEESKQVSLALGGENTDTIQISGQALQTLIIPGYKTKTNTN</sequence>
<feature type="chain" id="PRO_5042121112" evidence="5">
    <location>
        <begin position="19"/>
        <end position="505"/>
    </location>
</feature>
<feature type="domain" description="Glycosyl hydrolase family 30 beta sandwich" evidence="7">
    <location>
        <begin position="432"/>
        <end position="493"/>
    </location>
</feature>
<dbReference type="GO" id="GO:0006680">
    <property type="term" value="P:glucosylceramide catabolic process"/>
    <property type="evidence" value="ECO:0007669"/>
    <property type="project" value="TreeGrafter"/>
</dbReference>
<evidence type="ECO:0000256" key="3">
    <source>
        <dbReference type="ARBA" id="ARBA00022801"/>
    </source>
</evidence>
<evidence type="ECO:0000256" key="1">
    <source>
        <dbReference type="ARBA" id="ARBA00005382"/>
    </source>
</evidence>
<dbReference type="Gene3D" id="2.60.40.1180">
    <property type="entry name" value="Golgi alpha-mannosidase II"/>
    <property type="match status" value="1"/>
</dbReference>
<dbReference type="PRINTS" id="PR00843">
    <property type="entry name" value="GLHYDRLASE30"/>
</dbReference>
<dbReference type="InterPro" id="IPR033453">
    <property type="entry name" value="Glyco_hydro_30_TIM-barrel"/>
</dbReference>
<keyword evidence="3 4" id="KW-0378">Hydrolase</keyword>
<feature type="domain" description="Glycosyl hydrolase family 30 TIM-barrel" evidence="6">
    <location>
        <begin position="66"/>
        <end position="429"/>
    </location>
</feature>
<proteinExistence type="inferred from homology"/>
<dbReference type="EMBL" id="JAPFQP010000002">
    <property type="protein sequence ID" value="MCX2719827.1"/>
    <property type="molecule type" value="Genomic_DNA"/>
</dbReference>
<dbReference type="SUPFAM" id="SSF51445">
    <property type="entry name" value="(Trans)glycosidases"/>
    <property type="match status" value="1"/>
</dbReference>